<evidence type="ECO:0000313" key="2">
    <source>
        <dbReference type="EMBL" id="KYF57217.1"/>
    </source>
</evidence>
<sequence length="337" mass="36906">MSALEQLIKLQRQLAALYRPSLAEQLANATQMARLHAAPQRQALELGRIQQQLAQMPAVPGVSEFRAAAGILASIQSANGEQARIWRSMQSAVRLYTLSHLALGSLASDVALLTTKDGALRKILRILEDARAEPALQPLTALLQQVVAMEEAEGAPRAAEELFAGIAAIIAKVRDELKTHVPIDRLIALIGLLIGIVCFYYTMATPQWAVEQSQKLDALTKTQAEYRDELRRIGQIVERAVVADDIRDERLAEIAEQLSQLDAALATQMSAMHELATEARIHTRRTGASGVVGVLARGTVVEVLERHGRWSRVRAAATTGHVIEGWIPSRALKRHDE</sequence>
<comment type="caution">
    <text evidence="2">The sequence shown here is derived from an EMBL/GenBank/DDBJ whole genome shotgun (WGS) entry which is preliminary data.</text>
</comment>
<gene>
    <name evidence="2" type="ORF">BE08_41750</name>
</gene>
<name>A0A150PNA1_SORCE</name>
<dbReference type="AlphaFoldDB" id="A0A150PNA1"/>
<dbReference type="EMBL" id="JELY01001015">
    <property type="protein sequence ID" value="KYF57217.1"/>
    <property type="molecule type" value="Genomic_DNA"/>
</dbReference>
<dbReference type="Proteomes" id="UP000075420">
    <property type="component" value="Unassembled WGS sequence"/>
</dbReference>
<evidence type="ECO:0000259" key="1">
    <source>
        <dbReference type="Pfam" id="PF08239"/>
    </source>
</evidence>
<accession>A0A150PNA1</accession>
<dbReference type="Gene3D" id="2.30.30.40">
    <property type="entry name" value="SH3 Domains"/>
    <property type="match status" value="1"/>
</dbReference>
<proteinExistence type="predicted"/>
<reference evidence="2 3" key="1">
    <citation type="submission" date="2014-02" db="EMBL/GenBank/DDBJ databases">
        <title>The small core and large imbalanced accessory genome model reveals a collaborative survival strategy of Sorangium cellulosum strains in nature.</title>
        <authorList>
            <person name="Han K."/>
            <person name="Peng R."/>
            <person name="Blom J."/>
            <person name="Li Y.-Z."/>
        </authorList>
    </citation>
    <scope>NUCLEOTIDE SEQUENCE [LARGE SCALE GENOMIC DNA]</scope>
    <source>
        <strain evidence="2 3">So0157-25</strain>
    </source>
</reference>
<feature type="domain" description="SH3b" evidence="1">
    <location>
        <begin position="281"/>
        <end position="332"/>
    </location>
</feature>
<dbReference type="InterPro" id="IPR003646">
    <property type="entry name" value="SH3-like_bac-type"/>
</dbReference>
<protein>
    <recommendedName>
        <fullName evidence="1">SH3b domain-containing protein</fullName>
    </recommendedName>
</protein>
<organism evidence="2 3">
    <name type="scientific">Sorangium cellulosum</name>
    <name type="common">Polyangium cellulosum</name>
    <dbReference type="NCBI Taxonomy" id="56"/>
    <lineage>
        <taxon>Bacteria</taxon>
        <taxon>Pseudomonadati</taxon>
        <taxon>Myxococcota</taxon>
        <taxon>Polyangia</taxon>
        <taxon>Polyangiales</taxon>
        <taxon>Polyangiaceae</taxon>
        <taxon>Sorangium</taxon>
    </lineage>
</organism>
<dbReference type="Pfam" id="PF08239">
    <property type="entry name" value="SH3_3"/>
    <property type="match status" value="1"/>
</dbReference>
<evidence type="ECO:0000313" key="3">
    <source>
        <dbReference type="Proteomes" id="UP000075420"/>
    </source>
</evidence>